<organism evidence="4 5">
    <name type="scientific">Helicobacter brantae</name>
    <dbReference type="NCBI Taxonomy" id="375927"/>
    <lineage>
        <taxon>Bacteria</taxon>
        <taxon>Pseudomonadati</taxon>
        <taxon>Campylobacterota</taxon>
        <taxon>Epsilonproteobacteria</taxon>
        <taxon>Campylobacterales</taxon>
        <taxon>Helicobacteraceae</taxon>
        <taxon>Helicobacter</taxon>
    </lineage>
</organism>
<evidence type="ECO:0000259" key="3">
    <source>
        <dbReference type="PROSITE" id="PS51208"/>
    </source>
</evidence>
<sequence>MRKKKIFTPIVAVGLAMSLSVGSEVDIEIWTTQIENFHFSQFSDASTYIDRYFYAPQNGSEELLDSFTLSFANRPTANQLTLQKTGNGSGTLALGGANSVNFTSGAGVWISEFSIDFARSDITSSKQISLIFGYGYISSLSPYDSYNGNKTTFNILNGYNRNDTLEVLFTGSTNSDFTINSSSTNTITFSKAYDGTTIENIGDITISGSDSKNIFNFEDITYRGTFTNAISTDTQINLNSSTTQFIGDINTTGGGITTINILASGTTLQGNILADNGKNLLELSSNTTSLTLSSTFTANSSGINQINFSNTSPLTITSENGLVLNGNATYESGGGNILVGDNNQSFSLQNSQGEEQAITTQSGITKIDSISFEGNIQTSGGITLFGDFDSNGNDTRIEGNIIANGGNNIISNTSIYGNQWLAYGNSKNIFYSSDNTWIARKTLGSNGEDEIQLGGDNNGENIFYINDDEAIRIYTYEYTPLYIDGTIQTIGGTSKIIFTGSQGRFEGKVVADGGNNEIIFEQSGDFYLGELLWAKDTSTNTMQVQKNVSIIRKELRTNNSSGGNIINIENGAKLTIINDDTTSYQTNLPSGQYIVSTGGGKNILRFEGTSGGFSGSIIARGADNDIVFSQNGTFDISGGDILDGNYNTIFLASYSNNNFLIGNNSVIISTVFSALSECNASNSFIIGSGGSLTFSQSASLHAEENNNGSANFTIGDGGSLNFTNGGEKTSLILKGGGKTNIEFDNYGSLSGNIQTQSGTNTLYFKNSNKGVSPHAILDASFEATNYGTNVISINTNGTILKSNNGLQFSSSQGGKNRVELLGDGVSLTLQNVSDSQTQTLNSNGVSEVHFVGANQTFNGNILSRSGTSTITLGGVDNSSNAIVGKATINGNITADGGNNTFSFLYDSSTLSMGAGSQIIANSTSTNTFTIDKNITFLTDLTLSGNATDNGGNIINIGSGKTLALLTSTEVLASVITSGGTTSINFNGDQSKLKAIVSTTTNGANTNINFHNDGSISGGVSTSDGKTNIEIWNASATLYNIPSENYALKTTGGSASIDFKETLGSFSGNLLANGGSNTITFAKDGTFDFNSTLSTDSTSTNTFTIDKNITLSNNLSIDGIGSNNAGTIPQQAYGTFFNIAGGSSLTLSNNGEKTSITTNGNGATTLAFQGNSGSFSGKLIANFSSKSGKNLISFTQSGSFGFDAILDAQQGYNRMEISQDITITTDIYATGASDESVDKGNSFIIDNTKSLILNSNNSKKTIYTQGGETTLSFQKTGSFSGNLNTTNGLLELDFKTMETGDYTIDLDTDFYAGANGENRIRFYDSTRNLILRSEGGFSFRGEGNGNNSIFIGSSGTKFTFTDKSSAIQTLTYNGGENTITFANTGQILEANILNTQGNLTFVFGSNEKGITIGQATINGNITADGGNNTFSFLYDSSTLSMGASSQIIANTTSANTFTIDKNITFLTDLTLSGNATDNGGNIFNISGGKDLILQDSSSAIKTLYTTGGQSKITFEGSGNLVANLSTSGGVATATFGGESTSVNLQNIVANGGNNIINLGANVSTLTISPSKSMSATQGSNTINVESKNLTLSGSITSSSGQNHINLNTSDGILNLSSATFSTSSDKNNHIHLKNSGIFIITTSSANTNHLTFDLDSDGAKLNFGGDLSTIGTAINFNANNTTLISNITTTAGTTTLTLNSPKSRDAWREMSAYIEGKITTSKGAETNLVFSSSNQRLILKDDAQITNITHQANNGISFYHTSRSSTEFKTLTIGSKDSASGISGSGLSFVVYAKSNESKEKAGSQVYADKVIIHSSSNNEVSTHTLGVVFENQDTLNLDAISYTKGADNNILIASVSDSSKVNFNTQSTQVLGFDVAKIDYVTESTDENGNTSGSGYTSYFVGKAKATEVIEAEQEITATAFTLNYDLYMANLNSLNKRMGELRENNHSQGVWARVFNGALSNEFGLGSKSNYTTIQAGYDYAFGFEGANNYLGVALSYALSTSTSDNKAFDSNGEQRGIDNIYSNAVEVALYNSYVSDRGWYNDSIAKFSYLMSSFEISNFNSGSITSNDTSNFALTLSDEVGYVFKLGESKEWSITPQVEATFGYFNQSDFKQTLANSTAYLDSMAESVLTLRTRIGSAFGYDFKKFTQKDTFNASLYVGAFYEYDYVSGGEIKMSTQRETQTNKYSNLSSDGRVVVNVGTNMSIKDNTRIYFDFEKSFAGKINTDYQVNVGVRYSFGESDGYSPILEKADYKAPLKIEGEEDKEGEESKEGDNKEKEEQESNEIKEKKQEQKEAEAREDSTSQE</sequence>
<evidence type="ECO:0000313" key="4">
    <source>
        <dbReference type="EMBL" id="RDU70984.1"/>
    </source>
</evidence>
<feature type="domain" description="Autotransporter" evidence="3">
    <location>
        <begin position="1944"/>
        <end position="2238"/>
    </location>
</feature>
<feature type="chain" id="PRO_5017822428" description="Autotransporter domain-containing protein" evidence="2">
    <location>
        <begin position="24"/>
        <end position="2306"/>
    </location>
</feature>
<dbReference type="InterPro" id="IPR005546">
    <property type="entry name" value="Autotransporte_beta"/>
</dbReference>
<feature type="signal peptide" evidence="2">
    <location>
        <begin position="1"/>
        <end position="23"/>
    </location>
</feature>
<comment type="caution">
    <text evidence="4">The sequence shown here is derived from an EMBL/GenBank/DDBJ whole genome shotgun (WGS) entry which is preliminary data.</text>
</comment>
<gene>
    <name evidence="4" type="ORF">CQA58_04180</name>
</gene>
<dbReference type="InterPro" id="IPR036709">
    <property type="entry name" value="Autotransporte_beta_dom_sf"/>
</dbReference>
<dbReference type="InterPro" id="IPR006315">
    <property type="entry name" value="OM_autotransptr_brl_dom"/>
</dbReference>
<dbReference type="OrthoDB" id="6053567at2"/>
<dbReference type="SMART" id="SM00869">
    <property type="entry name" value="Autotransporter"/>
    <property type="match status" value="1"/>
</dbReference>
<dbReference type="NCBIfam" id="TIGR01414">
    <property type="entry name" value="autotrans_barl"/>
    <property type="match status" value="1"/>
</dbReference>
<keyword evidence="2" id="KW-0732">Signal</keyword>
<dbReference type="Proteomes" id="UP000257045">
    <property type="component" value="Unassembled WGS sequence"/>
</dbReference>
<proteinExistence type="predicted"/>
<keyword evidence="5" id="KW-1185">Reference proteome</keyword>
<accession>A0A3D8J2A1</accession>
<evidence type="ECO:0000313" key="5">
    <source>
        <dbReference type="Proteomes" id="UP000257045"/>
    </source>
</evidence>
<dbReference type="GO" id="GO:0019867">
    <property type="term" value="C:outer membrane"/>
    <property type="evidence" value="ECO:0007669"/>
    <property type="project" value="InterPro"/>
</dbReference>
<dbReference type="PROSITE" id="PS51208">
    <property type="entry name" value="AUTOTRANSPORTER"/>
    <property type="match status" value="1"/>
</dbReference>
<reference evidence="4 5" key="1">
    <citation type="submission" date="2018-04" db="EMBL/GenBank/DDBJ databases">
        <title>Novel Campyloabacter and Helicobacter Species and Strains.</title>
        <authorList>
            <person name="Mannion A.J."/>
            <person name="Shen Z."/>
            <person name="Fox J.G."/>
        </authorList>
    </citation>
    <scope>NUCLEOTIDE SEQUENCE [LARGE SCALE GENOMIC DNA]</scope>
    <source>
        <strain evidence="4 5">MIT 04-9366</strain>
    </source>
</reference>
<dbReference type="RefSeq" id="WP_115569473.1">
    <property type="nucleotide sequence ID" value="NZ_NXLV01000005.1"/>
</dbReference>
<dbReference type="Gene3D" id="2.40.128.130">
    <property type="entry name" value="Autotransporter beta-domain"/>
    <property type="match status" value="1"/>
</dbReference>
<evidence type="ECO:0000256" key="2">
    <source>
        <dbReference type="SAM" id="SignalP"/>
    </source>
</evidence>
<feature type="compositionally biased region" description="Basic and acidic residues" evidence="1">
    <location>
        <begin position="2268"/>
        <end position="2306"/>
    </location>
</feature>
<protein>
    <recommendedName>
        <fullName evidence="3">Autotransporter domain-containing protein</fullName>
    </recommendedName>
</protein>
<feature type="region of interest" description="Disordered" evidence="1">
    <location>
        <begin position="2252"/>
        <end position="2306"/>
    </location>
</feature>
<dbReference type="EMBL" id="NXLV01000005">
    <property type="protein sequence ID" value="RDU70984.1"/>
    <property type="molecule type" value="Genomic_DNA"/>
</dbReference>
<evidence type="ECO:0000256" key="1">
    <source>
        <dbReference type="SAM" id="MobiDB-lite"/>
    </source>
</evidence>
<name>A0A3D8J2A1_9HELI</name>
<dbReference type="SUPFAM" id="SSF103515">
    <property type="entry name" value="Autotransporter"/>
    <property type="match status" value="1"/>
</dbReference>